<gene>
    <name evidence="2" type="ORF">RchiOBHm_Chr4g0407971</name>
</gene>
<comment type="caution">
    <text evidence="2">The sequence shown here is derived from an EMBL/GenBank/DDBJ whole genome shotgun (WGS) entry which is preliminary data.</text>
</comment>
<protein>
    <submittedName>
        <fullName evidence="2">Uncharacterized protein</fullName>
    </submittedName>
</protein>
<dbReference type="AlphaFoldDB" id="A0A2P6QUS0"/>
<dbReference type="EMBL" id="PDCK01000042">
    <property type="protein sequence ID" value="PRQ37917.1"/>
    <property type="molecule type" value="Genomic_DNA"/>
</dbReference>
<evidence type="ECO:0000313" key="3">
    <source>
        <dbReference type="Proteomes" id="UP000238479"/>
    </source>
</evidence>
<name>A0A2P6QUS0_ROSCH</name>
<proteinExistence type="predicted"/>
<feature type="region of interest" description="Disordered" evidence="1">
    <location>
        <begin position="1"/>
        <end position="48"/>
    </location>
</feature>
<sequence>MQQLTRHSTSENFVMHCSTSLTTSDQNDKDLDRASERQDLEGKELKQETTLHELEPVAVHALHEFVSLVRSHVNAAEQYDFE</sequence>
<organism evidence="2 3">
    <name type="scientific">Rosa chinensis</name>
    <name type="common">China rose</name>
    <dbReference type="NCBI Taxonomy" id="74649"/>
    <lineage>
        <taxon>Eukaryota</taxon>
        <taxon>Viridiplantae</taxon>
        <taxon>Streptophyta</taxon>
        <taxon>Embryophyta</taxon>
        <taxon>Tracheophyta</taxon>
        <taxon>Spermatophyta</taxon>
        <taxon>Magnoliopsida</taxon>
        <taxon>eudicotyledons</taxon>
        <taxon>Gunneridae</taxon>
        <taxon>Pentapetalae</taxon>
        <taxon>rosids</taxon>
        <taxon>fabids</taxon>
        <taxon>Rosales</taxon>
        <taxon>Rosaceae</taxon>
        <taxon>Rosoideae</taxon>
        <taxon>Rosoideae incertae sedis</taxon>
        <taxon>Rosa</taxon>
    </lineage>
</organism>
<dbReference type="Gramene" id="PRQ37917">
    <property type="protein sequence ID" value="PRQ37917"/>
    <property type="gene ID" value="RchiOBHm_Chr4g0407971"/>
</dbReference>
<dbReference type="Proteomes" id="UP000238479">
    <property type="component" value="Chromosome 4"/>
</dbReference>
<evidence type="ECO:0000313" key="2">
    <source>
        <dbReference type="EMBL" id="PRQ37917.1"/>
    </source>
</evidence>
<keyword evidence="3" id="KW-1185">Reference proteome</keyword>
<feature type="compositionally biased region" description="Basic and acidic residues" evidence="1">
    <location>
        <begin position="26"/>
        <end position="48"/>
    </location>
</feature>
<evidence type="ECO:0000256" key="1">
    <source>
        <dbReference type="SAM" id="MobiDB-lite"/>
    </source>
</evidence>
<feature type="compositionally biased region" description="Polar residues" evidence="1">
    <location>
        <begin position="1"/>
        <end position="25"/>
    </location>
</feature>
<accession>A0A2P6QUS0</accession>
<reference evidence="2 3" key="1">
    <citation type="journal article" date="2018" name="Nat. Genet.">
        <title>The Rosa genome provides new insights in the design of modern roses.</title>
        <authorList>
            <person name="Bendahmane M."/>
        </authorList>
    </citation>
    <scope>NUCLEOTIDE SEQUENCE [LARGE SCALE GENOMIC DNA]</scope>
    <source>
        <strain evidence="3">cv. Old Blush</strain>
    </source>
</reference>